<dbReference type="Proteomes" id="UP000001941">
    <property type="component" value="Chromosome"/>
</dbReference>
<dbReference type="SUPFAM" id="SSF88723">
    <property type="entry name" value="PIN domain-like"/>
    <property type="match status" value="1"/>
</dbReference>
<dbReference type="CDD" id="cd09871">
    <property type="entry name" value="PIN_MtVapC28-VapC30-like"/>
    <property type="match status" value="1"/>
</dbReference>
<name>Q2FL91_METHJ</name>
<feature type="domain" description="PIN" evidence="1">
    <location>
        <begin position="2"/>
        <end position="121"/>
    </location>
</feature>
<dbReference type="EnsemblBacteria" id="ABD40343">
    <property type="protein sequence ID" value="ABD40343"/>
    <property type="gene ID" value="Mhun_0584"/>
</dbReference>
<sequence>MYLLDTNILLELLLQREHASVVIQILQAPDINCSISDFSFHSIGLFLFNKNKKDLYLRFAKDMFKPGGLRILSLLPEYLPELARASDSYGLDFDDAYQYALAKSQNLTLLSYDNDFNKTPEKRVTPEDILDSS</sequence>
<evidence type="ECO:0000313" key="3">
    <source>
        <dbReference type="Proteomes" id="UP000001941"/>
    </source>
</evidence>
<dbReference type="GeneID" id="3922381"/>
<dbReference type="KEGG" id="mhu:Mhun_0584"/>
<dbReference type="EMBL" id="CP000254">
    <property type="protein sequence ID" value="ABD40343.1"/>
    <property type="molecule type" value="Genomic_DNA"/>
</dbReference>
<proteinExistence type="predicted"/>
<reference evidence="3" key="1">
    <citation type="journal article" date="2016" name="Stand. Genomic Sci.">
        <title>Complete genome sequence of Methanospirillum hungatei type strain JF1.</title>
        <authorList>
            <person name="Gunsalus R.P."/>
            <person name="Cook L.E."/>
            <person name="Crable B."/>
            <person name="Rohlin L."/>
            <person name="McDonald E."/>
            <person name="Mouttaki H."/>
            <person name="Sieber J.R."/>
            <person name="Poweleit N."/>
            <person name="Zhou H."/>
            <person name="Lapidus A.L."/>
            <person name="Daligault H.E."/>
            <person name="Land M."/>
            <person name="Gilna P."/>
            <person name="Ivanova N."/>
            <person name="Kyrpides N."/>
            <person name="Culley D.E."/>
            <person name="McInerney M.J."/>
        </authorList>
    </citation>
    <scope>NUCLEOTIDE SEQUENCE [LARGE SCALE GENOMIC DNA]</scope>
    <source>
        <strain evidence="3">ATCC 27890 / DSM 864 / NBRC 100397 / JF-1</strain>
    </source>
</reference>
<accession>Q2FL91</accession>
<gene>
    <name evidence="2" type="ordered locus">Mhun_0584</name>
</gene>
<dbReference type="HOGENOM" id="CLU_155940_0_0_2"/>
<dbReference type="InParanoid" id="Q2FL91"/>
<dbReference type="RefSeq" id="WP_011447629.1">
    <property type="nucleotide sequence ID" value="NC_007796.1"/>
</dbReference>
<evidence type="ECO:0000313" key="2">
    <source>
        <dbReference type="EMBL" id="ABD40343.1"/>
    </source>
</evidence>
<dbReference type="InterPro" id="IPR002716">
    <property type="entry name" value="PIN_dom"/>
</dbReference>
<organism evidence="2 3">
    <name type="scientific">Methanospirillum hungatei JF-1 (strain ATCC 27890 / DSM 864 / NBRC 100397 / JF-1)</name>
    <dbReference type="NCBI Taxonomy" id="323259"/>
    <lineage>
        <taxon>Archaea</taxon>
        <taxon>Methanobacteriati</taxon>
        <taxon>Methanobacteriota</taxon>
        <taxon>Stenosarchaea group</taxon>
        <taxon>Methanomicrobia</taxon>
        <taxon>Methanomicrobiales</taxon>
        <taxon>Methanospirillaceae</taxon>
        <taxon>Methanospirillum</taxon>
    </lineage>
</organism>
<dbReference type="Pfam" id="PF01850">
    <property type="entry name" value="PIN"/>
    <property type="match status" value="1"/>
</dbReference>
<protein>
    <submittedName>
        <fullName evidence="2">PilT protein-like protein</fullName>
    </submittedName>
</protein>
<evidence type="ECO:0000259" key="1">
    <source>
        <dbReference type="Pfam" id="PF01850"/>
    </source>
</evidence>
<dbReference type="eggNOG" id="arCOG05297">
    <property type="taxonomic scope" value="Archaea"/>
</dbReference>
<dbReference type="Gene3D" id="3.40.50.1010">
    <property type="entry name" value="5'-nuclease"/>
    <property type="match status" value="1"/>
</dbReference>
<dbReference type="OrthoDB" id="147402at2157"/>
<keyword evidence="3" id="KW-1185">Reference proteome</keyword>
<dbReference type="InterPro" id="IPR029060">
    <property type="entry name" value="PIN-like_dom_sf"/>
</dbReference>
<dbReference type="AlphaFoldDB" id="Q2FL91"/>